<feature type="region of interest" description="Disordered" evidence="1">
    <location>
        <begin position="63"/>
        <end position="121"/>
    </location>
</feature>
<dbReference type="RefSeq" id="WP_379237855.1">
    <property type="nucleotide sequence ID" value="NZ_JBHSTE010000008.1"/>
</dbReference>
<keyword evidence="3" id="KW-1185">Reference proteome</keyword>
<evidence type="ECO:0000313" key="2">
    <source>
        <dbReference type="EMBL" id="MFC6334873.1"/>
    </source>
</evidence>
<evidence type="ECO:0000313" key="3">
    <source>
        <dbReference type="Proteomes" id="UP001596233"/>
    </source>
</evidence>
<proteinExistence type="predicted"/>
<dbReference type="EMBL" id="JBHSTE010000008">
    <property type="protein sequence ID" value="MFC6334873.1"/>
    <property type="molecule type" value="Genomic_DNA"/>
</dbReference>
<sequence length="121" mass="12652">MKILPQLGSNPSLGAGVPKSRLQQILQIQQSAGSDSERRAMLKMIQDQIAGEQLQHLAAHIPKVKAEPSSEQSEDEVTNEHGDTLIISDAARQTYETTADTATSSSSGSSGSSSSASASAE</sequence>
<accession>A0ABW1V8V7</accession>
<comment type="caution">
    <text evidence="2">The sequence shown here is derived from an EMBL/GenBank/DDBJ whole genome shotgun (WGS) entry which is preliminary data.</text>
</comment>
<evidence type="ECO:0000256" key="1">
    <source>
        <dbReference type="SAM" id="MobiDB-lite"/>
    </source>
</evidence>
<reference evidence="3" key="1">
    <citation type="journal article" date="2019" name="Int. J. Syst. Evol. Microbiol.">
        <title>The Global Catalogue of Microorganisms (GCM) 10K type strain sequencing project: providing services to taxonomists for standard genome sequencing and annotation.</title>
        <authorList>
            <consortium name="The Broad Institute Genomics Platform"/>
            <consortium name="The Broad Institute Genome Sequencing Center for Infectious Disease"/>
            <person name="Wu L."/>
            <person name="Ma J."/>
        </authorList>
    </citation>
    <scope>NUCLEOTIDE SEQUENCE [LARGE SCALE GENOMIC DNA]</scope>
    <source>
        <strain evidence="3">PCU 280</strain>
    </source>
</reference>
<feature type="compositionally biased region" description="Low complexity" evidence="1">
    <location>
        <begin position="97"/>
        <end position="121"/>
    </location>
</feature>
<gene>
    <name evidence="2" type="ORF">ACFP56_19765</name>
</gene>
<protein>
    <submittedName>
        <fullName evidence="2">Uncharacterized protein</fullName>
    </submittedName>
</protein>
<name>A0ABW1V8V7_9BACL</name>
<organism evidence="2 3">
    <name type="scientific">Paenibacillus septentrionalis</name>
    <dbReference type="NCBI Taxonomy" id="429342"/>
    <lineage>
        <taxon>Bacteria</taxon>
        <taxon>Bacillati</taxon>
        <taxon>Bacillota</taxon>
        <taxon>Bacilli</taxon>
        <taxon>Bacillales</taxon>
        <taxon>Paenibacillaceae</taxon>
        <taxon>Paenibacillus</taxon>
    </lineage>
</organism>
<dbReference type="Proteomes" id="UP001596233">
    <property type="component" value="Unassembled WGS sequence"/>
</dbReference>